<dbReference type="Proteomes" id="UP000821845">
    <property type="component" value="Chromosome 1"/>
</dbReference>
<gene>
    <name evidence="1" type="ORF">HPB50_023332</name>
</gene>
<dbReference type="EMBL" id="CM023481">
    <property type="protein sequence ID" value="KAH6948278.1"/>
    <property type="molecule type" value="Genomic_DNA"/>
</dbReference>
<reference evidence="1" key="1">
    <citation type="submission" date="2020-05" db="EMBL/GenBank/DDBJ databases">
        <title>Large-scale comparative analyses of tick genomes elucidate their genetic diversity and vector capacities.</title>
        <authorList>
            <person name="Jia N."/>
            <person name="Wang J."/>
            <person name="Shi W."/>
            <person name="Du L."/>
            <person name="Sun Y."/>
            <person name="Zhan W."/>
            <person name="Jiang J."/>
            <person name="Wang Q."/>
            <person name="Zhang B."/>
            <person name="Ji P."/>
            <person name="Sakyi L.B."/>
            <person name="Cui X."/>
            <person name="Yuan T."/>
            <person name="Jiang B."/>
            <person name="Yang W."/>
            <person name="Lam T.T.-Y."/>
            <person name="Chang Q."/>
            <person name="Ding S."/>
            <person name="Wang X."/>
            <person name="Zhu J."/>
            <person name="Ruan X."/>
            <person name="Zhao L."/>
            <person name="Wei J."/>
            <person name="Que T."/>
            <person name="Du C."/>
            <person name="Cheng J."/>
            <person name="Dai P."/>
            <person name="Han X."/>
            <person name="Huang E."/>
            <person name="Gao Y."/>
            <person name="Liu J."/>
            <person name="Shao H."/>
            <person name="Ye R."/>
            <person name="Li L."/>
            <person name="Wei W."/>
            <person name="Wang X."/>
            <person name="Wang C."/>
            <person name="Yang T."/>
            <person name="Huo Q."/>
            <person name="Li W."/>
            <person name="Guo W."/>
            <person name="Chen H."/>
            <person name="Zhou L."/>
            <person name="Ni X."/>
            <person name="Tian J."/>
            <person name="Zhou Y."/>
            <person name="Sheng Y."/>
            <person name="Liu T."/>
            <person name="Pan Y."/>
            <person name="Xia L."/>
            <person name="Li J."/>
            <person name="Zhao F."/>
            <person name="Cao W."/>
        </authorList>
    </citation>
    <scope>NUCLEOTIDE SEQUENCE</scope>
    <source>
        <strain evidence="1">Hyas-2018</strain>
    </source>
</reference>
<evidence type="ECO:0000313" key="1">
    <source>
        <dbReference type="EMBL" id="KAH6948278.1"/>
    </source>
</evidence>
<keyword evidence="2" id="KW-1185">Reference proteome</keyword>
<organism evidence="1 2">
    <name type="scientific">Hyalomma asiaticum</name>
    <name type="common">Tick</name>
    <dbReference type="NCBI Taxonomy" id="266040"/>
    <lineage>
        <taxon>Eukaryota</taxon>
        <taxon>Metazoa</taxon>
        <taxon>Ecdysozoa</taxon>
        <taxon>Arthropoda</taxon>
        <taxon>Chelicerata</taxon>
        <taxon>Arachnida</taxon>
        <taxon>Acari</taxon>
        <taxon>Parasitiformes</taxon>
        <taxon>Ixodida</taxon>
        <taxon>Ixodoidea</taxon>
        <taxon>Ixodidae</taxon>
        <taxon>Hyalomminae</taxon>
        <taxon>Hyalomma</taxon>
    </lineage>
</organism>
<name>A0ACB7TMR1_HYAAI</name>
<protein>
    <submittedName>
        <fullName evidence="1">Uncharacterized protein</fullName>
    </submittedName>
</protein>
<accession>A0ACB7TMR1</accession>
<comment type="caution">
    <text evidence="1">The sequence shown here is derived from an EMBL/GenBank/DDBJ whole genome shotgun (WGS) entry which is preliminary data.</text>
</comment>
<proteinExistence type="predicted"/>
<evidence type="ECO:0000313" key="2">
    <source>
        <dbReference type="Proteomes" id="UP000821845"/>
    </source>
</evidence>
<sequence>MHSRRGHCLSHHKSNEEEEGRYRTLTPSVGSSALAHFTHAPSIQGEQEDGKGGRRDAARLLACRRGWDGKARSGSRDLEPLLEGRQKAQMVPAAHAVGTEAPRDDSCKLEV</sequence>